<dbReference type="SUPFAM" id="SSF54897">
    <property type="entry name" value="Protease propeptides/inhibitors"/>
    <property type="match status" value="2"/>
</dbReference>
<evidence type="ECO:0000313" key="3">
    <source>
        <dbReference type="EMBL" id="KAK3055073.1"/>
    </source>
</evidence>
<evidence type="ECO:0000256" key="1">
    <source>
        <dbReference type="SAM" id="MobiDB-lite"/>
    </source>
</evidence>
<feature type="compositionally biased region" description="Basic and acidic residues" evidence="1">
    <location>
        <begin position="1"/>
        <end position="10"/>
    </location>
</feature>
<accession>A0AAJ0DR39</accession>
<comment type="caution">
    <text evidence="3">The sequence shown here is derived from an EMBL/GenBank/DDBJ whole genome shotgun (WGS) entry which is preliminary data.</text>
</comment>
<sequence>MCLRISKPEMPDLASDTATTRDGQEKSSEAAQHTESGTSQAPYHAYESYRVPGHSAFLALLGFDLKPEVKLNNGYCAALDDQTFDAVRRDPGVEYIEDEAVGEVESKRLRETLDQYQAPYHAYEPSVPGVFLVSFRPGYTLAEHSAYLGGDLKLRNQFQSGYCAVLDDQTVDAVRRDPGVKYIEDNTSGELE</sequence>
<evidence type="ECO:0000313" key="4">
    <source>
        <dbReference type="Proteomes" id="UP001271007"/>
    </source>
</evidence>
<feature type="compositionally biased region" description="Polar residues" evidence="1">
    <location>
        <begin position="29"/>
        <end position="40"/>
    </location>
</feature>
<protein>
    <recommendedName>
        <fullName evidence="2">Inhibitor I9 domain-containing protein</fullName>
    </recommendedName>
</protein>
<evidence type="ECO:0000259" key="2">
    <source>
        <dbReference type="Pfam" id="PF05922"/>
    </source>
</evidence>
<organism evidence="3 4">
    <name type="scientific">Extremus antarcticus</name>
    <dbReference type="NCBI Taxonomy" id="702011"/>
    <lineage>
        <taxon>Eukaryota</taxon>
        <taxon>Fungi</taxon>
        <taxon>Dikarya</taxon>
        <taxon>Ascomycota</taxon>
        <taxon>Pezizomycotina</taxon>
        <taxon>Dothideomycetes</taxon>
        <taxon>Dothideomycetidae</taxon>
        <taxon>Mycosphaerellales</taxon>
        <taxon>Extremaceae</taxon>
        <taxon>Extremus</taxon>
    </lineage>
</organism>
<name>A0AAJ0DR39_9PEZI</name>
<dbReference type="Pfam" id="PF05922">
    <property type="entry name" value="Inhibitor_I9"/>
    <property type="match status" value="1"/>
</dbReference>
<keyword evidence="4" id="KW-1185">Reference proteome</keyword>
<proteinExistence type="predicted"/>
<gene>
    <name evidence="3" type="ORF">LTR09_004233</name>
</gene>
<feature type="region of interest" description="Disordered" evidence="1">
    <location>
        <begin position="1"/>
        <end position="40"/>
    </location>
</feature>
<dbReference type="EMBL" id="JAWDJX010000010">
    <property type="protein sequence ID" value="KAK3055073.1"/>
    <property type="molecule type" value="Genomic_DNA"/>
</dbReference>
<dbReference type="AlphaFoldDB" id="A0AAJ0DR39"/>
<reference evidence="3" key="1">
    <citation type="submission" date="2023-04" db="EMBL/GenBank/DDBJ databases">
        <title>Black Yeasts Isolated from many extreme environments.</title>
        <authorList>
            <person name="Coleine C."/>
            <person name="Stajich J.E."/>
            <person name="Selbmann L."/>
        </authorList>
    </citation>
    <scope>NUCLEOTIDE SEQUENCE</scope>
    <source>
        <strain evidence="3">CCFEE 5312</strain>
    </source>
</reference>
<dbReference type="InterPro" id="IPR010259">
    <property type="entry name" value="S8pro/Inhibitor_I9"/>
</dbReference>
<dbReference type="Proteomes" id="UP001271007">
    <property type="component" value="Unassembled WGS sequence"/>
</dbReference>
<feature type="domain" description="Inhibitor I9" evidence="2">
    <location>
        <begin position="160"/>
        <end position="190"/>
    </location>
</feature>